<proteinExistence type="inferred from homology"/>
<dbReference type="NCBIfam" id="TIGR02227">
    <property type="entry name" value="sigpep_I_bact"/>
    <property type="match status" value="1"/>
</dbReference>
<comment type="catalytic activity">
    <reaction evidence="3">
        <text>Cleavage of hydrophobic, N-terminal signal or leader sequences from secreted and periplasmic proteins.</text>
        <dbReference type="EC" id="3.4.21.89"/>
    </reaction>
</comment>
<feature type="domain" description="Peptidase S26" evidence="4">
    <location>
        <begin position="10"/>
        <end position="163"/>
    </location>
</feature>
<dbReference type="RefSeq" id="WP_068160769.1">
    <property type="nucleotide sequence ID" value="NZ_JXJX01000004.1"/>
</dbReference>
<dbReference type="GO" id="GO:0004252">
    <property type="term" value="F:serine-type endopeptidase activity"/>
    <property type="evidence" value="ECO:0007669"/>
    <property type="project" value="InterPro"/>
</dbReference>
<reference evidence="5 6" key="1">
    <citation type="submission" date="2014-12" db="EMBL/GenBank/DDBJ databases">
        <title>Draft genome sequences of 10 type strains of Lactococcus.</title>
        <authorList>
            <person name="Sun Z."/>
            <person name="Zhong Z."/>
            <person name="Liu W."/>
            <person name="Zhang W."/>
            <person name="Zhang H."/>
        </authorList>
    </citation>
    <scope>NUCLEOTIDE SEQUENCE [LARGE SCALE GENOMIC DNA]</scope>
    <source>
        <strain evidence="5 6">DSM 20686</strain>
    </source>
</reference>
<dbReference type="InterPro" id="IPR036286">
    <property type="entry name" value="LexA/Signal_pep-like_sf"/>
</dbReference>
<name>A0A2A5S1K0_9LACT</name>
<accession>A0A2A5S1K0</accession>
<dbReference type="Gene3D" id="2.10.109.10">
    <property type="entry name" value="Umud Fragment, subunit A"/>
    <property type="match status" value="1"/>
</dbReference>
<dbReference type="STRING" id="1348632.GCA_001591745_00435"/>
<dbReference type="Pfam" id="PF10502">
    <property type="entry name" value="Peptidase_S26"/>
    <property type="match status" value="1"/>
</dbReference>
<dbReference type="Proteomes" id="UP000242246">
    <property type="component" value="Unassembled WGS sequence"/>
</dbReference>
<evidence type="ECO:0000256" key="1">
    <source>
        <dbReference type="ARBA" id="ARBA00004401"/>
    </source>
</evidence>
<dbReference type="PRINTS" id="PR00727">
    <property type="entry name" value="LEADERPTASE"/>
</dbReference>
<organism evidence="5 6">
    <name type="scientific">Pseudolactococcus plantarum</name>
    <dbReference type="NCBI Taxonomy" id="1365"/>
    <lineage>
        <taxon>Bacteria</taxon>
        <taxon>Bacillati</taxon>
        <taxon>Bacillota</taxon>
        <taxon>Bacilli</taxon>
        <taxon>Lactobacillales</taxon>
        <taxon>Streptococcaceae</taxon>
        <taxon>Pseudolactococcus</taxon>
    </lineage>
</organism>
<gene>
    <name evidence="5" type="ORF">RU87_GL001043</name>
</gene>
<protein>
    <recommendedName>
        <fullName evidence="3">Signal peptidase I</fullName>
        <ecNumber evidence="3">3.4.21.89</ecNumber>
    </recommendedName>
</protein>
<keyword evidence="3" id="KW-0645">Protease</keyword>
<comment type="similarity">
    <text evidence="2 3">Belongs to the peptidase S26 family.</text>
</comment>
<dbReference type="GO" id="GO:0006465">
    <property type="term" value="P:signal peptide processing"/>
    <property type="evidence" value="ECO:0007669"/>
    <property type="project" value="InterPro"/>
</dbReference>
<evidence type="ECO:0000259" key="4">
    <source>
        <dbReference type="Pfam" id="PF10502"/>
    </source>
</evidence>
<comment type="caution">
    <text evidence="5">The sequence shown here is derived from an EMBL/GenBank/DDBJ whole genome shotgun (WGS) entry which is preliminary data.</text>
</comment>
<dbReference type="GO" id="GO:0005886">
    <property type="term" value="C:plasma membrane"/>
    <property type="evidence" value="ECO:0007669"/>
    <property type="project" value="UniProtKB-SubCell"/>
</dbReference>
<evidence type="ECO:0000256" key="2">
    <source>
        <dbReference type="ARBA" id="ARBA00009370"/>
    </source>
</evidence>
<evidence type="ECO:0000313" key="5">
    <source>
        <dbReference type="EMBL" id="PCS07407.1"/>
    </source>
</evidence>
<dbReference type="PANTHER" id="PTHR43390:SF1">
    <property type="entry name" value="CHLOROPLAST PROCESSING PEPTIDASE"/>
    <property type="match status" value="1"/>
</dbReference>
<dbReference type="InterPro" id="IPR000223">
    <property type="entry name" value="Pept_S26A_signal_pept_1"/>
</dbReference>
<keyword evidence="6" id="KW-1185">Reference proteome</keyword>
<dbReference type="AlphaFoldDB" id="A0A2A5S1K0"/>
<evidence type="ECO:0000313" key="6">
    <source>
        <dbReference type="Proteomes" id="UP000242246"/>
    </source>
</evidence>
<keyword evidence="3" id="KW-0812">Transmembrane</keyword>
<dbReference type="OrthoDB" id="9802919at2"/>
<dbReference type="InterPro" id="IPR019533">
    <property type="entry name" value="Peptidase_S26"/>
</dbReference>
<keyword evidence="3" id="KW-0472">Membrane</keyword>
<feature type="transmembrane region" description="Helical" evidence="3">
    <location>
        <begin position="6"/>
        <end position="27"/>
    </location>
</feature>
<dbReference type="PANTHER" id="PTHR43390">
    <property type="entry name" value="SIGNAL PEPTIDASE I"/>
    <property type="match status" value="1"/>
</dbReference>
<dbReference type="EMBL" id="JXJX01000004">
    <property type="protein sequence ID" value="PCS07407.1"/>
    <property type="molecule type" value="Genomic_DNA"/>
</dbReference>
<comment type="subcellular location">
    <subcellularLocation>
        <location evidence="1">Cell membrane</location>
        <topology evidence="1">Single-pass type II membrane protein</topology>
    </subcellularLocation>
    <subcellularLocation>
        <location evidence="3">Membrane</location>
        <topology evidence="3">Single-pass type II membrane protein</topology>
    </subcellularLocation>
</comment>
<dbReference type="SUPFAM" id="SSF51306">
    <property type="entry name" value="LexA/Signal peptidase"/>
    <property type="match status" value="1"/>
</dbReference>
<sequence length="186" mass="21498">MVKRDLYRNIIITLIVVAILLVLRFFVLEPVRIHNNNMSPILPNKTQVFAMKATKLENLDLVAYRHNGKKYVGRIIGTPGQSVVSLDNVVYVNQTVLKEPYITSNQKNYLKTHDDDFTTDFRQDKLADKTYWILNDARNIKEDSRTFGAIKKKDILGELKFKYAPISDFGFIENDEAKLENGFEPK</sequence>
<dbReference type="GO" id="GO:0009003">
    <property type="term" value="F:signal peptidase activity"/>
    <property type="evidence" value="ECO:0007669"/>
    <property type="project" value="UniProtKB-EC"/>
</dbReference>
<keyword evidence="3" id="KW-0378">Hydrolase</keyword>
<dbReference type="EC" id="3.4.21.89" evidence="3"/>
<keyword evidence="3" id="KW-1133">Transmembrane helix</keyword>
<evidence type="ECO:0000256" key="3">
    <source>
        <dbReference type="RuleBase" id="RU362042"/>
    </source>
</evidence>